<accession>A0AAV8S9U3</accession>
<dbReference type="SMART" id="SM00297">
    <property type="entry name" value="BROMO"/>
    <property type="match status" value="1"/>
</dbReference>
<feature type="compositionally biased region" description="Basic and acidic residues" evidence="3">
    <location>
        <begin position="1"/>
        <end position="16"/>
    </location>
</feature>
<feature type="region of interest" description="Disordered" evidence="3">
    <location>
        <begin position="1"/>
        <end position="21"/>
    </location>
</feature>
<dbReference type="Gene3D" id="1.20.920.10">
    <property type="entry name" value="Bromodomain-like"/>
    <property type="match status" value="1"/>
</dbReference>
<dbReference type="InterPro" id="IPR001005">
    <property type="entry name" value="SANT/Myb"/>
</dbReference>
<comment type="caution">
    <text evidence="5">The sequence shown here is derived from an EMBL/GenBank/DDBJ whole genome shotgun (WGS) entry which is preliminary data.</text>
</comment>
<evidence type="ECO:0000313" key="5">
    <source>
        <dbReference type="EMBL" id="KAJ8748801.1"/>
    </source>
</evidence>
<evidence type="ECO:0000259" key="4">
    <source>
        <dbReference type="PROSITE" id="PS50014"/>
    </source>
</evidence>
<dbReference type="PANTHER" id="PTHR37888">
    <property type="entry name" value="DNA-BINDING BROMODOMAIN-CONTAINING PROTEIN"/>
    <property type="match status" value="1"/>
</dbReference>
<feature type="compositionally biased region" description="Basic and acidic residues" evidence="3">
    <location>
        <begin position="165"/>
        <end position="196"/>
    </location>
</feature>
<dbReference type="Pfam" id="PF00439">
    <property type="entry name" value="Bromodomain"/>
    <property type="match status" value="1"/>
</dbReference>
<feature type="compositionally biased region" description="Polar residues" evidence="3">
    <location>
        <begin position="240"/>
        <end position="255"/>
    </location>
</feature>
<evidence type="ECO:0000256" key="3">
    <source>
        <dbReference type="SAM" id="MobiDB-lite"/>
    </source>
</evidence>
<feature type="compositionally biased region" description="Gly residues" evidence="3">
    <location>
        <begin position="228"/>
        <end position="237"/>
    </location>
</feature>
<organism evidence="5 6">
    <name type="scientific">Erythroxylum novogranatense</name>
    <dbReference type="NCBI Taxonomy" id="1862640"/>
    <lineage>
        <taxon>Eukaryota</taxon>
        <taxon>Viridiplantae</taxon>
        <taxon>Streptophyta</taxon>
        <taxon>Embryophyta</taxon>
        <taxon>Tracheophyta</taxon>
        <taxon>Spermatophyta</taxon>
        <taxon>Magnoliopsida</taxon>
        <taxon>eudicotyledons</taxon>
        <taxon>Gunneridae</taxon>
        <taxon>Pentapetalae</taxon>
        <taxon>rosids</taxon>
        <taxon>fabids</taxon>
        <taxon>Malpighiales</taxon>
        <taxon>Erythroxylaceae</taxon>
        <taxon>Erythroxylum</taxon>
    </lineage>
</organism>
<feature type="compositionally biased region" description="Low complexity" evidence="3">
    <location>
        <begin position="362"/>
        <end position="377"/>
    </location>
</feature>
<feature type="compositionally biased region" description="Basic and acidic residues" evidence="3">
    <location>
        <begin position="491"/>
        <end position="509"/>
    </location>
</feature>
<dbReference type="CDD" id="cd00167">
    <property type="entry name" value="SANT"/>
    <property type="match status" value="1"/>
</dbReference>
<feature type="region of interest" description="Disordered" evidence="3">
    <location>
        <begin position="165"/>
        <end position="260"/>
    </location>
</feature>
<dbReference type="Proteomes" id="UP001159364">
    <property type="component" value="Linkage Group LG12"/>
</dbReference>
<dbReference type="Gene3D" id="1.10.10.60">
    <property type="entry name" value="Homeodomain-like"/>
    <property type="match status" value="1"/>
</dbReference>
<dbReference type="InterPro" id="IPR001487">
    <property type="entry name" value="Bromodomain"/>
</dbReference>
<evidence type="ECO:0000256" key="1">
    <source>
        <dbReference type="ARBA" id="ARBA00023117"/>
    </source>
</evidence>
<gene>
    <name evidence="5" type="ORF">K2173_011357</name>
</gene>
<dbReference type="InterPro" id="IPR036427">
    <property type="entry name" value="Bromodomain-like_sf"/>
</dbReference>
<dbReference type="SUPFAM" id="SSF46689">
    <property type="entry name" value="Homeodomain-like"/>
    <property type="match status" value="1"/>
</dbReference>
<sequence>MANQEHQHQHDKDHNQAHTQSQTWGTWEELLLAAAVKRHGLKNWDLVASEIRTKTSLPLVLTTAQDCELKYHDLHQRFTASSSPRPRPQEEDRQVVVAAKEQPAPVLLLCNNTNNKDFQDTFCGDIPWLEELRKLRVAELKQEVHRYDVSILSLQLKVKRLEEERGEKLKEDVKKESSAADLIEKRSENQKKREEENGSVNESNSTGEEEEEEEEKEGTKLKEEGEDSGGGGGGCGGDSVTQESWASLSGQQRTRTINKKSEPLTAVLDMIRSHSHASFFQALSLTHSQEVKLYQDMVRQHIDLETIQTRVDQGSYSSNLAFYRDLLLLFNNVILFFPDTSLQSLAAHQLRSLVSDQLRNRTQQSPNHTTPHPTSTSELEASDSLLPKNKSSLPNPILFSRKRSSVSAKPSDSTSTQNQQLTDQKPSSDLRPPVLQHKAKPKDKPVTGARSSRRSKKTFSRPPATPPKGPHTTPATKVGTADKPEASSSRKKTETSSLDKKRSAADFLKRIKKNSPVETLKKRNTKKNRAVGGVGVDEVHKKGLKGKESGLRKNSDKQQAKEENSSSVRRNTGRPLKKVAAEGSSSRVVSAKRGRESSGGKEPADGGKKPRKRSNR</sequence>
<keyword evidence="6" id="KW-1185">Reference proteome</keyword>
<dbReference type="CDD" id="cd04369">
    <property type="entry name" value="Bromodomain"/>
    <property type="match status" value="1"/>
</dbReference>
<dbReference type="EMBL" id="JAIWQS010000012">
    <property type="protein sequence ID" value="KAJ8748801.1"/>
    <property type="molecule type" value="Genomic_DNA"/>
</dbReference>
<dbReference type="InterPro" id="IPR009057">
    <property type="entry name" value="Homeodomain-like_sf"/>
</dbReference>
<evidence type="ECO:0000256" key="2">
    <source>
        <dbReference type="PROSITE-ProRule" id="PRU00035"/>
    </source>
</evidence>
<dbReference type="AlphaFoldDB" id="A0AAV8S9U3"/>
<dbReference type="Pfam" id="PF00249">
    <property type="entry name" value="Myb_DNA-binding"/>
    <property type="match status" value="1"/>
</dbReference>
<feature type="compositionally biased region" description="Polar residues" evidence="3">
    <location>
        <begin position="405"/>
        <end position="427"/>
    </location>
</feature>
<feature type="compositionally biased region" description="Basic and acidic residues" evidence="3">
    <location>
        <begin position="537"/>
        <end position="564"/>
    </location>
</feature>
<dbReference type="SUPFAM" id="SSF47370">
    <property type="entry name" value="Bromodomain"/>
    <property type="match status" value="1"/>
</dbReference>
<feature type="compositionally biased region" description="Basic and acidic residues" evidence="3">
    <location>
        <begin position="593"/>
        <end position="608"/>
    </location>
</feature>
<proteinExistence type="predicted"/>
<feature type="region of interest" description="Disordered" evidence="3">
    <location>
        <begin position="360"/>
        <end position="616"/>
    </location>
</feature>
<dbReference type="SMART" id="SM00717">
    <property type="entry name" value="SANT"/>
    <property type="match status" value="1"/>
</dbReference>
<protein>
    <recommendedName>
        <fullName evidence="4">Bromo domain-containing protein</fullName>
    </recommendedName>
</protein>
<feature type="domain" description="Bromo" evidence="4">
    <location>
        <begin position="279"/>
        <end position="344"/>
    </location>
</feature>
<reference evidence="5 6" key="1">
    <citation type="submission" date="2021-09" db="EMBL/GenBank/DDBJ databases">
        <title>Genomic insights and catalytic innovation underlie evolution of tropane alkaloids biosynthesis.</title>
        <authorList>
            <person name="Wang Y.-J."/>
            <person name="Tian T."/>
            <person name="Huang J.-P."/>
            <person name="Huang S.-X."/>
        </authorList>
    </citation>
    <scope>NUCLEOTIDE SEQUENCE [LARGE SCALE GENOMIC DNA]</scope>
    <source>
        <strain evidence="5">KIB-2018</strain>
        <tissue evidence="5">Leaf</tissue>
    </source>
</reference>
<keyword evidence="1 2" id="KW-0103">Bromodomain</keyword>
<name>A0AAV8S9U3_9ROSI</name>
<feature type="compositionally biased region" description="Acidic residues" evidence="3">
    <location>
        <begin position="207"/>
        <end position="216"/>
    </location>
</feature>
<dbReference type="PANTHER" id="PTHR37888:SF11">
    <property type="entry name" value="DNA-BINDING BROMODOMAIN-CONTAINING PROTEIN"/>
    <property type="match status" value="1"/>
</dbReference>
<evidence type="ECO:0000313" key="6">
    <source>
        <dbReference type="Proteomes" id="UP001159364"/>
    </source>
</evidence>
<dbReference type="PROSITE" id="PS50014">
    <property type="entry name" value="BROMODOMAIN_2"/>
    <property type="match status" value="1"/>
</dbReference>